<proteinExistence type="predicted"/>
<evidence type="ECO:0008006" key="3">
    <source>
        <dbReference type="Google" id="ProtNLM"/>
    </source>
</evidence>
<sequence>MLSEKIKSIIHKTNVRLGIVVLSLFLIGCTEKHLFDFVPYAPPSDVKPKLEKIDFFLETSVSMKGYVNVNKPGDYPLKDVVSYLITDLDNKYDDITTIYTVSDSPRKYVQTKEHFNDQLRKGNLLNGRSSKLQNIFGPIIDSLQSNAISILVSDCILDLGDDDAMTEGSSVTTKIYGHLINKPDAAVAVFKYLSDFNGTYYYDRKNTGSKNQRKRPYYDTILKNRPFYAWVLGNKKLVEELLSQKFLEDYDKVYAYNISMEDMPFAILKEPRKGKVAINPVKNTVLMKDVEQKRPVQFTIGVNLEKLPTFYENLFMNVENYEILPSHLTNTTALETKTKNELKGNVGNGFTHFLQPTQFDMDVATTEITFSLKNPPSTWFKETHLTDDYQVPAETLEHKTFAFHFITDAFDKAYRDTPALLEFKLLRKHQN</sequence>
<reference evidence="2" key="1">
    <citation type="journal article" date="2019" name="Int. J. Syst. Evol. Microbiol.">
        <title>The Global Catalogue of Microorganisms (GCM) 10K type strain sequencing project: providing services to taxonomists for standard genome sequencing and annotation.</title>
        <authorList>
            <consortium name="The Broad Institute Genomics Platform"/>
            <consortium name="The Broad Institute Genome Sequencing Center for Infectious Disease"/>
            <person name="Wu L."/>
            <person name="Ma J."/>
        </authorList>
    </citation>
    <scope>NUCLEOTIDE SEQUENCE [LARGE SCALE GENOMIC DNA]</scope>
    <source>
        <strain evidence="2">KCTC 52368</strain>
    </source>
</reference>
<dbReference type="Proteomes" id="UP001597526">
    <property type="component" value="Unassembled WGS sequence"/>
</dbReference>
<accession>A0ABW5MS80</accession>
<organism evidence="1 2">
    <name type="scientific">Croceitalea marina</name>
    <dbReference type="NCBI Taxonomy" id="1775166"/>
    <lineage>
        <taxon>Bacteria</taxon>
        <taxon>Pseudomonadati</taxon>
        <taxon>Bacteroidota</taxon>
        <taxon>Flavobacteriia</taxon>
        <taxon>Flavobacteriales</taxon>
        <taxon>Flavobacteriaceae</taxon>
        <taxon>Croceitalea</taxon>
    </lineage>
</organism>
<keyword evidence="2" id="KW-1185">Reference proteome</keyword>
<dbReference type="EMBL" id="JBHULB010000007">
    <property type="protein sequence ID" value="MFD2586132.1"/>
    <property type="molecule type" value="Genomic_DNA"/>
</dbReference>
<evidence type="ECO:0000313" key="2">
    <source>
        <dbReference type="Proteomes" id="UP001597526"/>
    </source>
</evidence>
<gene>
    <name evidence="1" type="ORF">ACFSQJ_04280</name>
</gene>
<evidence type="ECO:0000313" key="1">
    <source>
        <dbReference type="EMBL" id="MFD2586132.1"/>
    </source>
</evidence>
<name>A0ABW5MS80_9FLAO</name>
<comment type="caution">
    <text evidence="1">The sequence shown here is derived from an EMBL/GenBank/DDBJ whole genome shotgun (WGS) entry which is preliminary data.</text>
</comment>
<dbReference type="PROSITE" id="PS51257">
    <property type="entry name" value="PROKAR_LIPOPROTEIN"/>
    <property type="match status" value="1"/>
</dbReference>
<protein>
    <recommendedName>
        <fullName evidence="3">Lipoprotein</fullName>
    </recommendedName>
</protein>
<dbReference type="RefSeq" id="WP_377765840.1">
    <property type="nucleotide sequence ID" value="NZ_JBHULB010000007.1"/>
</dbReference>